<accession>A0A0P7HYE4</accession>
<comment type="caution">
    <text evidence="2">The sequence shown here is derived from an EMBL/GenBank/DDBJ whole genome shotgun (WGS) entry which is preliminary data.</text>
</comment>
<gene>
    <name evidence="2" type="ORF">SY89_03018</name>
</gene>
<evidence type="ECO:0000313" key="2">
    <source>
        <dbReference type="EMBL" id="KPN32250.1"/>
    </source>
</evidence>
<dbReference type="EMBL" id="LGUC01000001">
    <property type="protein sequence ID" value="KPN32250.1"/>
    <property type="molecule type" value="Genomic_DNA"/>
</dbReference>
<evidence type="ECO:0000313" key="3">
    <source>
        <dbReference type="Proteomes" id="UP000050535"/>
    </source>
</evidence>
<sequence length="161" mass="16298">MERRTFLTGAAGALTMIAGCVGSNPETPDDGPAASETPTATPASPTITARSLEPRQDCEEPGSATIAAAGATVTVDGCIVGKNGCMVASLVSATYDADADELAVRVATRDESDEDEACTQQLVNRGYTVTVEFDGGLPGTTTVTHDGVDGEQQVAQSETGG</sequence>
<protein>
    <submittedName>
        <fullName evidence="2">Uncharacterized protein</fullName>
    </submittedName>
</protein>
<dbReference type="PROSITE" id="PS51257">
    <property type="entry name" value="PROKAR_LIPOPROTEIN"/>
    <property type="match status" value="1"/>
</dbReference>
<organism evidence="2 3">
    <name type="scientific">Halolamina pelagica</name>
    <dbReference type="NCBI Taxonomy" id="699431"/>
    <lineage>
        <taxon>Archaea</taxon>
        <taxon>Methanobacteriati</taxon>
        <taxon>Methanobacteriota</taxon>
        <taxon>Stenosarchaea group</taxon>
        <taxon>Halobacteria</taxon>
        <taxon>Halobacteriales</taxon>
        <taxon>Haloferacaceae</taxon>
    </lineage>
</organism>
<dbReference type="Proteomes" id="UP000050535">
    <property type="component" value="Unassembled WGS sequence"/>
</dbReference>
<feature type="region of interest" description="Disordered" evidence="1">
    <location>
        <begin position="21"/>
        <end position="63"/>
    </location>
</feature>
<proteinExistence type="predicted"/>
<reference evidence="3" key="1">
    <citation type="submission" date="2013-11" db="EMBL/GenBank/DDBJ databases">
        <authorList>
            <person name="Hoang H.T."/>
            <person name="Killian M.L."/>
            <person name="Madson D.M."/>
            <person name="Arruda P.H.E."/>
            <person name="Sun D."/>
            <person name="Schwartz K.J."/>
            <person name="Yoon K."/>
        </authorList>
    </citation>
    <scope>NUCLEOTIDE SEQUENCE [LARGE SCALE GENOMIC DNA]</scope>
    <source>
        <strain evidence="3">CDK2</strain>
    </source>
</reference>
<dbReference type="OrthoDB" id="313543at2157"/>
<dbReference type="RefSeq" id="WP_054584565.1">
    <property type="nucleotide sequence ID" value="NZ_LGUC01000001.1"/>
</dbReference>
<dbReference type="AlphaFoldDB" id="A0A0P7HYE4"/>
<dbReference type="STRING" id="699431.SY89_03018"/>
<name>A0A0P7HYE4_9EURY</name>
<feature type="region of interest" description="Disordered" evidence="1">
    <location>
        <begin position="138"/>
        <end position="161"/>
    </location>
</feature>
<evidence type="ECO:0000256" key="1">
    <source>
        <dbReference type="SAM" id="MobiDB-lite"/>
    </source>
</evidence>
<keyword evidence="3" id="KW-1185">Reference proteome</keyword>
<feature type="compositionally biased region" description="Low complexity" evidence="1">
    <location>
        <begin position="32"/>
        <end position="49"/>
    </location>
</feature>